<dbReference type="Pfam" id="PF00108">
    <property type="entry name" value="Thiolase_N"/>
    <property type="match status" value="1"/>
</dbReference>
<dbReference type="PANTHER" id="PTHR43365:SF1">
    <property type="entry name" value="ACETYL-COA C-ACYLTRANSFERASE"/>
    <property type="match status" value="1"/>
</dbReference>
<feature type="domain" description="Thiolase C-terminal" evidence="7">
    <location>
        <begin position="276"/>
        <end position="397"/>
    </location>
</feature>
<dbReference type="InterPro" id="IPR020610">
    <property type="entry name" value="Thiolase_AS"/>
</dbReference>
<evidence type="ECO:0000313" key="9">
    <source>
        <dbReference type="Proteomes" id="UP000320095"/>
    </source>
</evidence>
<name>A0A502EFR1_9MYCO</name>
<gene>
    <name evidence="8" type="ORF">EAH80_00655</name>
</gene>
<dbReference type="NCBIfam" id="TIGR01930">
    <property type="entry name" value="AcCoA-C-Actrans"/>
    <property type="match status" value="1"/>
</dbReference>
<dbReference type="Proteomes" id="UP000320095">
    <property type="component" value="Unassembled WGS sequence"/>
</dbReference>
<feature type="active site" description="Proton acceptor" evidence="4">
    <location>
        <position position="354"/>
    </location>
</feature>
<protein>
    <submittedName>
        <fullName evidence="8">Thiolase family protein</fullName>
    </submittedName>
</protein>
<organism evidence="8 9">
    <name type="scientific">Mycolicibacterium hodleri</name>
    <dbReference type="NCBI Taxonomy" id="49897"/>
    <lineage>
        <taxon>Bacteria</taxon>
        <taxon>Bacillati</taxon>
        <taxon>Actinomycetota</taxon>
        <taxon>Actinomycetes</taxon>
        <taxon>Mycobacteriales</taxon>
        <taxon>Mycobacteriaceae</taxon>
        <taxon>Mycolicibacterium</taxon>
    </lineage>
</organism>
<dbReference type="AlphaFoldDB" id="A0A502EFR1"/>
<dbReference type="RefSeq" id="WP_140687170.1">
    <property type="nucleotide sequence ID" value="NZ_RCZG01000001.1"/>
</dbReference>
<evidence type="ECO:0000256" key="1">
    <source>
        <dbReference type="ARBA" id="ARBA00010982"/>
    </source>
</evidence>
<comment type="caution">
    <text evidence="8">The sequence shown here is derived from an EMBL/GenBank/DDBJ whole genome shotgun (WGS) entry which is preliminary data.</text>
</comment>
<dbReference type="InterPro" id="IPR020616">
    <property type="entry name" value="Thiolase_N"/>
</dbReference>
<keyword evidence="2 5" id="KW-0808">Transferase</keyword>
<sequence>MAHQITGPFATTGREVYIVEAVRTPTGKSHPERGWYRDVHPNTMLAACYRELLSRSELDPASVEDLVIGCTAPFGEQSRNIARNAWLQAGYPPEVPATTLDRRCGSAQTAVEMAAALVASGTHDVVIAGGVEHMGHVPIDSPVKISELYGDPWTSELRDRYAFVHQGESAELIADRWQLDREDLDVFAAQSHQRAAKAIADGRFAAEMIPLTLDGHIRDSDQCVRPDTTVDSLAALKPAFRKDGGRVTAGSSSPISDGAAAVLLCSGDAVRRHELRARARIVDQTTVGVDPIIMLTGPIPATQRLLARNGLTMDDIDLFEVNEAFSSVVLAWQREFQADIDRVNVNGGAIALGHAVGATGARLIATLVAELDRRDGDLGLVTMCCGGGLGTGTLIQRVPA</sequence>
<evidence type="ECO:0000259" key="6">
    <source>
        <dbReference type="Pfam" id="PF00108"/>
    </source>
</evidence>
<keyword evidence="3 5" id="KW-0012">Acyltransferase</keyword>
<dbReference type="EMBL" id="RCZG01000001">
    <property type="protein sequence ID" value="TPG36518.1"/>
    <property type="molecule type" value="Genomic_DNA"/>
</dbReference>
<comment type="similarity">
    <text evidence="1 5">Belongs to the thiolase-like superfamily. Thiolase family.</text>
</comment>
<accession>A0A502EFR1</accession>
<dbReference type="SUPFAM" id="SSF53901">
    <property type="entry name" value="Thiolase-like"/>
    <property type="match status" value="2"/>
</dbReference>
<dbReference type="InterPro" id="IPR016039">
    <property type="entry name" value="Thiolase-like"/>
</dbReference>
<evidence type="ECO:0000256" key="2">
    <source>
        <dbReference type="ARBA" id="ARBA00022679"/>
    </source>
</evidence>
<dbReference type="PIRSF" id="PIRSF000429">
    <property type="entry name" value="Ac-CoA_Ac_transf"/>
    <property type="match status" value="1"/>
</dbReference>
<dbReference type="Gene3D" id="3.40.47.10">
    <property type="match status" value="2"/>
</dbReference>
<dbReference type="CDD" id="cd00751">
    <property type="entry name" value="thiolase"/>
    <property type="match status" value="1"/>
</dbReference>
<feature type="active site" description="Acyl-thioester intermediate" evidence="4">
    <location>
        <position position="104"/>
    </location>
</feature>
<keyword evidence="9" id="KW-1185">Reference proteome</keyword>
<dbReference type="PANTHER" id="PTHR43365">
    <property type="entry name" value="BLR7806 PROTEIN"/>
    <property type="match status" value="1"/>
</dbReference>
<evidence type="ECO:0000256" key="4">
    <source>
        <dbReference type="PIRSR" id="PIRSR000429-1"/>
    </source>
</evidence>
<reference evidence="8 9" key="1">
    <citation type="journal article" date="2019" name="Environ. Microbiol.">
        <title>Species interactions and distinct microbial communities in high Arctic permafrost affected cryosols are associated with the CH4 and CO2 gas fluxes.</title>
        <authorList>
            <person name="Altshuler I."/>
            <person name="Hamel J."/>
            <person name="Turney S."/>
            <person name="Magnuson E."/>
            <person name="Levesque R."/>
            <person name="Greer C."/>
            <person name="Whyte L.G."/>
        </authorList>
    </citation>
    <scope>NUCLEOTIDE SEQUENCE [LARGE SCALE GENOMIC DNA]</scope>
    <source>
        <strain evidence="8 9">S5.20</strain>
    </source>
</reference>
<evidence type="ECO:0000256" key="3">
    <source>
        <dbReference type="ARBA" id="ARBA00023315"/>
    </source>
</evidence>
<evidence type="ECO:0000259" key="7">
    <source>
        <dbReference type="Pfam" id="PF02803"/>
    </source>
</evidence>
<proteinExistence type="inferred from homology"/>
<evidence type="ECO:0000256" key="5">
    <source>
        <dbReference type="RuleBase" id="RU003557"/>
    </source>
</evidence>
<feature type="active site" description="Proton acceptor" evidence="4">
    <location>
        <position position="384"/>
    </location>
</feature>
<dbReference type="GO" id="GO:0016747">
    <property type="term" value="F:acyltransferase activity, transferring groups other than amino-acyl groups"/>
    <property type="evidence" value="ECO:0007669"/>
    <property type="project" value="InterPro"/>
</dbReference>
<feature type="domain" description="Thiolase N-terminal" evidence="6">
    <location>
        <begin position="16"/>
        <end position="267"/>
    </location>
</feature>
<dbReference type="PROSITE" id="PS00099">
    <property type="entry name" value="THIOLASE_3"/>
    <property type="match status" value="1"/>
</dbReference>
<evidence type="ECO:0000313" key="8">
    <source>
        <dbReference type="EMBL" id="TPG36518.1"/>
    </source>
</evidence>
<dbReference type="OrthoDB" id="1402717at2"/>
<dbReference type="InterPro" id="IPR020617">
    <property type="entry name" value="Thiolase_C"/>
</dbReference>
<dbReference type="Pfam" id="PF02803">
    <property type="entry name" value="Thiolase_C"/>
    <property type="match status" value="1"/>
</dbReference>
<dbReference type="InterPro" id="IPR002155">
    <property type="entry name" value="Thiolase"/>
</dbReference>